<evidence type="ECO:0000256" key="8">
    <source>
        <dbReference type="HAMAP-Rule" id="MF_02204"/>
    </source>
</evidence>
<evidence type="ECO:0000256" key="4">
    <source>
        <dbReference type="ARBA" id="ARBA00023139"/>
    </source>
</evidence>
<dbReference type="InterPro" id="IPR050330">
    <property type="entry name" value="Bact_OuterMem_StrucFunc"/>
</dbReference>
<comment type="subcellular location">
    <subcellularLocation>
        <location evidence="8">Cell outer membrane</location>
        <topology evidence="8">Lipid-anchor</topology>
    </subcellularLocation>
</comment>
<dbReference type="HAMAP" id="MF_02204">
    <property type="entry name" value="Pal"/>
    <property type="match status" value="1"/>
</dbReference>
<evidence type="ECO:0000313" key="13">
    <source>
        <dbReference type="Proteomes" id="UP000308149"/>
    </source>
</evidence>
<keyword evidence="6 8" id="KW-0449">Lipoprotein</keyword>
<feature type="compositionally biased region" description="Low complexity" evidence="9">
    <location>
        <begin position="34"/>
        <end position="54"/>
    </location>
</feature>
<feature type="domain" description="OmpA-like" evidence="11">
    <location>
        <begin position="64"/>
        <end position="180"/>
    </location>
</feature>
<evidence type="ECO:0000256" key="6">
    <source>
        <dbReference type="ARBA" id="ARBA00023288"/>
    </source>
</evidence>
<dbReference type="PROSITE" id="PS51257">
    <property type="entry name" value="PROKAR_LIPOPROTEIN"/>
    <property type="match status" value="1"/>
</dbReference>
<dbReference type="InterPro" id="IPR036737">
    <property type="entry name" value="OmpA-like_sf"/>
</dbReference>
<reference evidence="12 13" key="1">
    <citation type="submission" date="2019-06" db="EMBL/GenBank/DDBJ databases">
        <title>Thermomonas aquatica sp. nov., isolated from an industrial wastewater treatment plant.</title>
        <authorList>
            <person name="Jeon J.H."/>
            <person name="Park D.-S."/>
        </authorList>
    </citation>
    <scope>NUCLEOTIDE SEQUENCE [LARGE SCALE GENOMIC DNA]</scope>
    <source>
        <strain evidence="12 13">SY21</strain>
    </source>
</reference>
<keyword evidence="5 8" id="KW-0998">Cell outer membrane</keyword>
<keyword evidence="13" id="KW-1185">Reference proteome</keyword>
<dbReference type="GO" id="GO:0009279">
    <property type="term" value="C:cell outer membrane"/>
    <property type="evidence" value="ECO:0007669"/>
    <property type="project" value="UniProtKB-SubCell"/>
</dbReference>
<evidence type="ECO:0000256" key="10">
    <source>
        <dbReference type="SAM" id="SignalP"/>
    </source>
</evidence>
<dbReference type="EMBL" id="CP040871">
    <property type="protein sequence ID" value="QDA56811.1"/>
    <property type="molecule type" value="Genomic_DNA"/>
</dbReference>
<protein>
    <recommendedName>
        <fullName evidence="8">Peptidoglycan-associated lipoprotein</fullName>
        <shortName evidence="8">PAL</shortName>
    </recommendedName>
</protein>
<dbReference type="OrthoDB" id="9809164at2"/>
<keyword evidence="4 8" id="KW-0564">Palmitate</keyword>
<evidence type="ECO:0000256" key="1">
    <source>
        <dbReference type="ARBA" id="ARBA00022618"/>
    </source>
</evidence>
<dbReference type="AlphaFoldDB" id="A0A5B7ZNR3"/>
<dbReference type="GO" id="GO:0051301">
    <property type="term" value="P:cell division"/>
    <property type="evidence" value="ECO:0007669"/>
    <property type="project" value="UniProtKB-UniRule"/>
</dbReference>
<proteinExistence type="inferred from homology"/>
<dbReference type="SUPFAM" id="SSF103088">
    <property type="entry name" value="OmpA-like"/>
    <property type="match status" value="1"/>
</dbReference>
<keyword evidence="7 8" id="KW-0131">Cell cycle</keyword>
<dbReference type="RefSeq" id="WP_139715863.1">
    <property type="nucleotide sequence ID" value="NZ_CP040871.1"/>
</dbReference>
<accession>A0A5B7ZNR3</accession>
<dbReference type="KEGG" id="thes:FHQ07_05510"/>
<dbReference type="Gene3D" id="3.30.1330.60">
    <property type="entry name" value="OmpA-like domain"/>
    <property type="match status" value="1"/>
</dbReference>
<evidence type="ECO:0000256" key="9">
    <source>
        <dbReference type="SAM" id="MobiDB-lite"/>
    </source>
</evidence>
<name>A0A5B7ZNR3_9GAMM</name>
<dbReference type="Proteomes" id="UP000308149">
    <property type="component" value="Chromosome"/>
</dbReference>
<feature type="region of interest" description="Disordered" evidence="9">
    <location>
        <begin position="28"/>
        <end position="55"/>
    </location>
</feature>
<evidence type="ECO:0000256" key="3">
    <source>
        <dbReference type="ARBA" id="ARBA00023136"/>
    </source>
</evidence>
<comment type="similarity">
    <text evidence="8">Belongs to the Pal lipoprotein family.</text>
</comment>
<dbReference type="PANTHER" id="PTHR30329:SF21">
    <property type="entry name" value="LIPOPROTEIN YIAD-RELATED"/>
    <property type="match status" value="1"/>
</dbReference>
<comment type="subunit">
    <text evidence="8">The Tol-Pal system is composed of five core proteins: the inner membrane proteins TolA, TolQ and TolR, the periplasmic protein TolB and the outer membrane protein Pal. They form a network linking the inner and outer membranes and the peptidoglycan layer.</text>
</comment>
<evidence type="ECO:0000256" key="7">
    <source>
        <dbReference type="ARBA" id="ARBA00023306"/>
    </source>
</evidence>
<evidence type="ECO:0000256" key="2">
    <source>
        <dbReference type="ARBA" id="ARBA00022729"/>
    </source>
</evidence>
<dbReference type="CDD" id="cd07185">
    <property type="entry name" value="OmpA_C-like"/>
    <property type="match status" value="1"/>
</dbReference>
<dbReference type="InterPro" id="IPR006665">
    <property type="entry name" value="OmpA-like"/>
</dbReference>
<evidence type="ECO:0000259" key="11">
    <source>
        <dbReference type="PROSITE" id="PS51123"/>
    </source>
</evidence>
<evidence type="ECO:0000313" key="12">
    <source>
        <dbReference type="EMBL" id="QDA56811.1"/>
    </source>
</evidence>
<dbReference type="NCBIfam" id="TIGR02802">
    <property type="entry name" value="Pal_lipo"/>
    <property type="match status" value="1"/>
</dbReference>
<dbReference type="PANTHER" id="PTHR30329">
    <property type="entry name" value="STATOR ELEMENT OF FLAGELLAR MOTOR COMPLEX"/>
    <property type="match status" value="1"/>
</dbReference>
<keyword evidence="2 8" id="KW-0732">Signal</keyword>
<evidence type="ECO:0000256" key="5">
    <source>
        <dbReference type="ARBA" id="ARBA00023237"/>
    </source>
</evidence>
<comment type="function">
    <text evidence="8">Part of the Tol-Pal system, which plays a role in outer membrane invagination during cell division and is important for maintaining outer membrane integrity.</text>
</comment>
<feature type="chain" id="PRO_5022837007" description="Peptidoglycan-associated lipoprotein" evidence="10">
    <location>
        <begin position="23"/>
        <end position="180"/>
    </location>
</feature>
<dbReference type="InterPro" id="IPR014169">
    <property type="entry name" value="Pal_lipo_C"/>
</dbReference>
<dbReference type="InterPro" id="IPR039001">
    <property type="entry name" value="Pal"/>
</dbReference>
<dbReference type="PRINTS" id="PR01021">
    <property type="entry name" value="OMPADOMAIN"/>
</dbReference>
<sequence>MNASTSRIARTLLLAALASAVAVGCSKKVKETPPTDTGSTGTTTTTPIDDGSATRPGAYGPGDLDTDACLRNKVVYFDLDQDALKPEFQAAMACHAKYLRDRPSARLRLEGSADERGSREYNLGLGERRGNAVSSALQANGGSGSQITVISYGEERPVCNESGEGCWSQNRRVELVYSAK</sequence>
<feature type="signal peptide" evidence="10">
    <location>
        <begin position="1"/>
        <end position="22"/>
    </location>
</feature>
<keyword evidence="3 8" id="KW-0472">Membrane</keyword>
<keyword evidence="1 8" id="KW-0132">Cell division</keyword>
<organism evidence="12 13">
    <name type="scientific">Thermomonas aquatica</name>
    <dbReference type="NCBI Taxonomy" id="2202149"/>
    <lineage>
        <taxon>Bacteria</taxon>
        <taxon>Pseudomonadati</taxon>
        <taxon>Pseudomonadota</taxon>
        <taxon>Gammaproteobacteria</taxon>
        <taxon>Lysobacterales</taxon>
        <taxon>Lysobacteraceae</taxon>
        <taxon>Thermomonas</taxon>
    </lineage>
</organism>
<dbReference type="PROSITE" id="PS51123">
    <property type="entry name" value="OMPA_2"/>
    <property type="match status" value="1"/>
</dbReference>
<dbReference type="InterPro" id="IPR006664">
    <property type="entry name" value="OMP_bac"/>
</dbReference>
<dbReference type="Pfam" id="PF00691">
    <property type="entry name" value="OmpA"/>
    <property type="match status" value="1"/>
</dbReference>
<gene>
    <name evidence="8 12" type="primary">pal</name>
    <name evidence="12" type="ORF">FHQ07_05510</name>
</gene>